<dbReference type="GO" id="GO:0006780">
    <property type="term" value="P:uroporphyrinogen III biosynthetic process"/>
    <property type="evidence" value="ECO:0007669"/>
    <property type="project" value="InterPro"/>
</dbReference>
<dbReference type="EMBL" id="LQOY01000037">
    <property type="protein sequence ID" value="ORV93797.1"/>
    <property type="molecule type" value="Genomic_DNA"/>
</dbReference>
<dbReference type="InterPro" id="IPR001867">
    <property type="entry name" value="OmpR/PhoB-type_DNA-bd"/>
</dbReference>
<keyword evidence="4" id="KW-1185">Reference proteome</keyword>
<gene>
    <name evidence="3" type="ORF">AWC08_17825</name>
</gene>
<evidence type="ECO:0000259" key="2">
    <source>
        <dbReference type="SMART" id="SM00862"/>
    </source>
</evidence>
<dbReference type="Pfam" id="PF02602">
    <property type="entry name" value="HEM4"/>
    <property type="match status" value="1"/>
</dbReference>
<accession>A0A1X1X4J9</accession>
<dbReference type="SMART" id="SM00862">
    <property type="entry name" value="Trans_reg_C"/>
    <property type="match status" value="1"/>
</dbReference>
<dbReference type="GO" id="GO:0003677">
    <property type="term" value="F:DNA binding"/>
    <property type="evidence" value="ECO:0007669"/>
    <property type="project" value="UniProtKB-KW"/>
</dbReference>
<evidence type="ECO:0000313" key="3">
    <source>
        <dbReference type="EMBL" id="ORV93797.1"/>
    </source>
</evidence>
<dbReference type="Proteomes" id="UP000193928">
    <property type="component" value="Unassembled WGS sequence"/>
</dbReference>
<dbReference type="Pfam" id="PF00486">
    <property type="entry name" value="Trans_reg_C"/>
    <property type="match status" value="1"/>
</dbReference>
<dbReference type="GO" id="GO:0000160">
    <property type="term" value="P:phosphorelay signal transduction system"/>
    <property type="evidence" value="ECO:0007669"/>
    <property type="project" value="InterPro"/>
</dbReference>
<organism evidence="3 4">
    <name type="scientific">Mycobacterium gordonae</name>
    <dbReference type="NCBI Taxonomy" id="1778"/>
    <lineage>
        <taxon>Bacteria</taxon>
        <taxon>Bacillati</taxon>
        <taxon>Actinomycetota</taxon>
        <taxon>Actinomycetes</taxon>
        <taxon>Mycobacteriales</taxon>
        <taxon>Mycobacteriaceae</taxon>
        <taxon>Mycobacterium</taxon>
    </lineage>
</organism>
<protein>
    <submittedName>
        <fullName evidence="3">Bifunctional uroporphyrinogen-III synthetase/response regulator domain protein</fullName>
    </submittedName>
</protein>
<reference evidence="3 4" key="1">
    <citation type="submission" date="2016-01" db="EMBL/GenBank/DDBJ databases">
        <title>The new phylogeny of the genus Mycobacterium.</title>
        <authorList>
            <person name="Tarcisio F."/>
            <person name="Conor M."/>
            <person name="Antonella G."/>
            <person name="Elisabetta G."/>
            <person name="Giulia F.S."/>
            <person name="Sara T."/>
            <person name="Anna F."/>
            <person name="Clotilde B."/>
            <person name="Roberto B."/>
            <person name="Veronica D.S."/>
            <person name="Fabio R."/>
            <person name="Monica P."/>
            <person name="Olivier J."/>
            <person name="Enrico T."/>
            <person name="Nicola S."/>
        </authorList>
    </citation>
    <scope>NUCLEOTIDE SEQUENCE [LARGE SCALE GENOMIC DNA]</scope>
    <source>
        <strain evidence="3 4">DSM 44160</strain>
    </source>
</reference>
<dbReference type="PANTHER" id="PTHR40082">
    <property type="entry name" value="BLR5956 PROTEIN"/>
    <property type="match status" value="1"/>
</dbReference>
<dbReference type="CDD" id="cd06578">
    <property type="entry name" value="HemD"/>
    <property type="match status" value="1"/>
</dbReference>
<proteinExistence type="predicted"/>
<dbReference type="SUPFAM" id="SSF69618">
    <property type="entry name" value="HemD-like"/>
    <property type="match status" value="1"/>
</dbReference>
<dbReference type="InterPro" id="IPR016032">
    <property type="entry name" value="Sig_transdc_resp-reg_C-effctor"/>
</dbReference>
<comment type="caution">
    <text evidence="3">The sequence shown here is derived from an EMBL/GenBank/DDBJ whole genome shotgun (WGS) entry which is preliminary data.</text>
</comment>
<dbReference type="PANTHER" id="PTHR40082:SF1">
    <property type="entry name" value="BLR5956 PROTEIN"/>
    <property type="match status" value="1"/>
</dbReference>
<dbReference type="Gene3D" id="1.10.10.10">
    <property type="entry name" value="Winged helix-like DNA-binding domain superfamily/Winged helix DNA-binding domain"/>
    <property type="match status" value="1"/>
</dbReference>
<dbReference type="GO" id="GO:0006355">
    <property type="term" value="P:regulation of DNA-templated transcription"/>
    <property type="evidence" value="ECO:0007669"/>
    <property type="project" value="InterPro"/>
</dbReference>
<sequence length="376" mass="40429">MGTRPWHDLTGFSIAVTAQRRADEFITLLERHGAHTIHAPAIHIVHLVEDDQLRDATQQVIDSPPDVLVVTTGFGFRSWIDAAHAWQLADTLVAVLRRLRIVARGPKALGAVRQAGLHEEWSAQSESSNEVVTRLLAQGVTGRRVAVQLHGAGSELEPNADVCQPLVAAGAQVIAIPVYRWQQPDDLDPLDRLIAAITDSRVDAVAFTSAPAVASLVQRADTLDALPLLIAALNGPTIAACVGPVTATPLHRLGVPTIAPNRYRLGALARILIEQLPRRTPRLIAGGHELALRSNGVVVDGQWRPIPPSSMTILHQLIGADGRAVSTVDISRALHQEHTRSVHAGIARLRTALGSPECIQTISGRGYRLNLDLPKA</sequence>
<dbReference type="RefSeq" id="WP_085087543.1">
    <property type="nucleotide sequence ID" value="NZ_LQOY01000037.1"/>
</dbReference>
<name>A0A1X1X4J9_MYCGO</name>
<feature type="domain" description="OmpR/PhoB-type" evidence="2">
    <location>
        <begin position="301"/>
        <end position="369"/>
    </location>
</feature>
<dbReference type="InterPro" id="IPR039793">
    <property type="entry name" value="UROS/Hem4"/>
</dbReference>
<evidence type="ECO:0000313" key="4">
    <source>
        <dbReference type="Proteomes" id="UP000193928"/>
    </source>
</evidence>
<dbReference type="GO" id="GO:0004852">
    <property type="term" value="F:uroporphyrinogen-III synthase activity"/>
    <property type="evidence" value="ECO:0007669"/>
    <property type="project" value="InterPro"/>
</dbReference>
<dbReference type="InterPro" id="IPR003754">
    <property type="entry name" value="4pyrrol_synth_uPrphyn_synth"/>
</dbReference>
<dbReference type="InterPro" id="IPR036388">
    <property type="entry name" value="WH-like_DNA-bd_sf"/>
</dbReference>
<dbReference type="InterPro" id="IPR036108">
    <property type="entry name" value="4pyrrol_syn_uPrphyn_synt_sf"/>
</dbReference>
<dbReference type="NCBIfam" id="NF005568">
    <property type="entry name" value="PRK07239.1"/>
    <property type="match status" value="1"/>
</dbReference>
<dbReference type="SUPFAM" id="SSF46894">
    <property type="entry name" value="C-terminal effector domain of the bipartite response regulators"/>
    <property type="match status" value="1"/>
</dbReference>
<dbReference type="Gene3D" id="3.40.50.10090">
    <property type="match status" value="2"/>
</dbReference>
<dbReference type="AlphaFoldDB" id="A0A1X1X4J9"/>
<keyword evidence="1" id="KW-0238">DNA-binding</keyword>
<evidence type="ECO:0000256" key="1">
    <source>
        <dbReference type="ARBA" id="ARBA00023125"/>
    </source>
</evidence>